<dbReference type="EMBL" id="AP035768">
    <property type="protein sequence ID" value="BFO18171.1"/>
    <property type="molecule type" value="Genomic_DNA"/>
</dbReference>
<dbReference type="AlphaFoldDB" id="A0AAT9HLG7"/>
<evidence type="ECO:0000256" key="4">
    <source>
        <dbReference type="ARBA" id="ARBA00023125"/>
    </source>
</evidence>
<dbReference type="Pfam" id="PF03704">
    <property type="entry name" value="BTAD"/>
    <property type="match status" value="1"/>
</dbReference>
<dbReference type="InterPro" id="IPR016032">
    <property type="entry name" value="Sig_transdc_resp-reg_C-effctor"/>
</dbReference>
<organism evidence="7">
    <name type="scientific">Streptomyces haneummycinicus</name>
    <dbReference type="NCBI Taxonomy" id="3074435"/>
    <lineage>
        <taxon>Bacteria</taxon>
        <taxon>Bacillati</taxon>
        <taxon>Actinomycetota</taxon>
        <taxon>Actinomycetes</taxon>
        <taxon>Kitasatosporales</taxon>
        <taxon>Streptomycetaceae</taxon>
        <taxon>Streptomyces</taxon>
    </lineage>
</organism>
<dbReference type="GO" id="GO:0003677">
    <property type="term" value="F:DNA binding"/>
    <property type="evidence" value="ECO:0007669"/>
    <property type="project" value="UniProtKB-KW"/>
</dbReference>
<dbReference type="SUPFAM" id="SSF46894">
    <property type="entry name" value="C-terminal effector domain of the bipartite response regulators"/>
    <property type="match status" value="1"/>
</dbReference>
<keyword evidence="2" id="KW-0902">Two-component regulatory system</keyword>
<evidence type="ECO:0000313" key="7">
    <source>
        <dbReference type="EMBL" id="BFO18171.1"/>
    </source>
</evidence>
<keyword evidence="5" id="KW-0804">Transcription</keyword>
<evidence type="ECO:0000256" key="2">
    <source>
        <dbReference type="ARBA" id="ARBA00023012"/>
    </source>
</evidence>
<dbReference type="Gene3D" id="1.25.40.10">
    <property type="entry name" value="Tetratricopeptide repeat domain"/>
    <property type="match status" value="1"/>
</dbReference>
<protein>
    <recommendedName>
        <fullName evidence="6">OmpR/PhoB-type domain-containing protein</fullName>
    </recommendedName>
</protein>
<dbReference type="PANTHER" id="PTHR35807:SF1">
    <property type="entry name" value="TRANSCRIPTIONAL REGULATOR REDD"/>
    <property type="match status" value="1"/>
</dbReference>
<dbReference type="InterPro" id="IPR011990">
    <property type="entry name" value="TPR-like_helical_dom_sf"/>
</dbReference>
<reference evidence="7" key="1">
    <citation type="submission" date="2024-06" db="EMBL/GenBank/DDBJ databases">
        <authorList>
            <consortium name="consrtm"/>
            <person name="Uemura M."/>
            <person name="Terahara T."/>
        </authorList>
    </citation>
    <scope>NUCLEOTIDE SEQUENCE</scope>
    <source>
        <strain evidence="7">KM77-8</strain>
    </source>
</reference>
<reference evidence="7" key="2">
    <citation type="submission" date="2024-07" db="EMBL/GenBank/DDBJ databases">
        <title>Streptomyces haneummycinica sp. nov., a new antibiotic-producing actinobacterium isolated from marine sediment.</title>
        <authorList>
            <person name="Uemura M."/>
            <person name="Hamada M."/>
            <person name="Hirano S."/>
            <person name="Kobayashi K."/>
            <person name="Ohshiro T."/>
            <person name="Kobayashi T."/>
            <person name="Terahara T."/>
        </authorList>
    </citation>
    <scope>NUCLEOTIDE SEQUENCE</scope>
    <source>
        <strain evidence="7">KM77-8</strain>
    </source>
</reference>
<accession>A0AAT9HLG7</accession>
<gene>
    <name evidence="7" type="ORF">SHKM778_45590</name>
</gene>
<dbReference type="Gene3D" id="1.10.10.10">
    <property type="entry name" value="Winged helix-like DNA-binding domain superfamily/Winged helix DNA-binding domain"/>
    <property type="match status" value="1"/>
</dbReference>
<proteinExistence type="inferred from homology"/>
<dbReference type="InterPro" id="IPR036388">
    <property type="entry name" value="WH-like_DNA-bd_sf"/>
</dbReference>
<evidence type="ECO:0000256" key="3">
    <source>
        <dbReference type="ARBA" id="ARBA00023015"/>
    </source>
</evidence>
<keyword evidence="3" id="KW-0805">Transcription regulation</keyword>
<name>A0AAT9HLG7_9ACTN</name>
<dbReference type="InterPro" id="IPR005158">
    <property type="entry name" value="BTAD"/>
</dbReference>
<sequence>MARVGVAVRFGVLGAIAVWRGGAPVDVGHARQRWVLGALLADADGVVPTDVLVDRVWGADAPGRQALYGYVSRLRQVLSGVGADIVRDNGGYRLKVLAGSVDAHRFRDLADQARAVRDDEQAASLWEEALGLWRGDAFAGIDTLVQRPACPAGRGATGCAAGSGGGTVTAWAARPDPRRMLDASGGVSAR</sequence>
<evidence type="ECO:0000256" key="1">
    <source>
        <dbReference type="ARBA" id="ARBA00005820"/>
    </source>
</evidence>
<dbReference type="SMART" id="SM00862">
    <property type="entry name" value="Trans_reg_C"/>
    <property type="match status" value="1"/>
</dbReference>
<dbReference type="PANTHER" id="PTHR35807">
    <property type="entry name" value="TRANSCRIPTIONAL REGULATOR REDD-RELATED"/>
    <property type="match status" value="1"/>
</dbReference>
<comment type="similarity">
    <text evidence="1">Belongs to the AfsR/DnrI/RedD regulatory family.</text>
</comment>
<dbReference type="GO" id="GO:0006355">
    <property type="term" value="P:regulation of DNA-templated transcription"/>
    <property type="evidence" value="ECO:0007669"/>
    <property type="project" value="InterPro"/>
</dbReference>
<dbReference type="InterPro" id="IPR051677">
    <property type="entry name" value="AfsR-DnrI-RedD_regulator"/>
</dbReference>
<evidence type="ECO:0000256" key="5">
    <source>
        <dbReference type="ARBA" id="ARBA00023163"/>
    </source>
</evidence>
<feature type="domain" description="OmpR/PhoB-type" evidence="6">
    <location>
        <begin position="22"/>
        <end position="94"/>
    </location>
</feature>
<dbReference type="InterPro" id="IPR001867">
    <property type="entry name" value="OmpR/PhoB-type_DNA-bd"/>
</dbReference>
<dbReference type="GO" id="GO:0000160">
    <property type="term" value="P:phosphorelay signal transduction system"/>
    <property type="evidence" value="ECO:0007669"/>
    <property type="project" value="UniProtKB-KW"/>
</dbReference>
<evidence type="ECO:0000259" key="6">
    <source>
        <dbReference type="SMART" id="SM00862"/>
    </source>
</evidence>
<keyword evidence="4" id="KW-0238">DNA-binding</keyword>